<dbReference type="EMBL" id="NWBU01000004">
    <property type="protein sequence ID" value="PTQ13318.1"/>
    <property type="molecule type" value="Genomic_DNA"/>
</dbReference>
<name>A0A2T5G2E7_9SPHN</name>
<dbReference type="AlphaFoldDB" id="A0A2T5G2E7"/>
<evidence type="ECO:0000313" key="2">
    <source>
        <dbReference type="Proteomes" id="UP000244162"/>
    </source>
</evidence>
<sequence length="64" mass="7134">MRLAATRPPCARAEWHPLFAFQQVQTKRKMGCSKIESQSIHLVQAGLHIVDQSGSAHPPLLFIV</sequence>
<keyword evidence="2" id="KW-1185">Reference proteome</keyword>
<evidence type="ECO:0000313" key="1">
    <source>
        <dbReference type="EMBL" id="PTQ13318.1"/>
    </source>
</evidence>
<comment type="caution">
    <text evidence="1">The sequence shown here is derived from an EMBL/GenBank/DDBJ whole genome shotgun (WGS) entry which is preliminary data.</text>
</comment>
<proteinExistence type="predicted"/>
<gene>
    <name evidence="1" type="ORF">CLG96_04245</name>
</gene>
<protein>
    <submittedName>
        <fullName evidence="1">Uncharacterized protein</fullName>
    </submittedName>
</protein>
<dbReference type="Proteomes" id="UP000244162">
    <property type="component" value="Unassembled WGS sequence"/>
</dbReference>
<organism evidence="1 2">
    <name type="scientific">Sphingomonas oleivorans</name>
    <dbReference type="NCBI Taxonomy" id="1735121"/>
    <lineage>
        <taxon>Bacteria</taxon>
        <taxon>Pseudomonadati</taxon>
        <taxon>Pseudomonadota</taxon>
        <taxon>Alphaproteobacteria</taxon>
        <taxon>Sphingomonadales</taxon>
        <taxon>Sphingomonadaceae</taxon>
        <taxon>Sphingomonas</taxon>
    </lineage>
</organism>
<accession>A0A2T5G2E7</accession>
<reference evidence="1 2" key="1">
    <citation type="submission" date="2017-09" db="EMBL/GenBank/DDBJ databases">
        <title>Sphingomonas panjinensis sp.nov., isolated from oil-contaminated soil.</title>
        <authorList>
            <person name="Wang L."/>
            <person name="Chen L."/>
        </authorList>
    </citation>
    <scope>NUCLEOTIDE SEQUENCE [LARGE SCALE GENOMIC DNA]</scope>
    <source>
        <strain evidence="1 2">FW-11</strain>
    </source>
</reference>